<dbReference type="InterPro" id="IPR041677">
    <property type="entry name" value="DNA2/NAM7_AAA_11"/>
</dbReference>
<dbReference type="InterPro" id="IPR027417">
    <property type="entry name" value="P-loop_NTPase"/>
</dbReference>
<feature type="domain" description="DNA2/NAM7 helicase helicase" evidence="2">
    <location>
        <begin position="740"/>
        <end position="995"/>
    </location>
</feature>
<dbReference type="AlphaFoldDB" id="A0A8B6GT36"/>
<feature type="domain" description="DNA2/NAM7 helicase-like C-terminal" evidence="3">
    <location>
        <begin position="1003"/>
        <end position="1182"/>
    </location>
</feature>
<keyword evidence="4" id="KW-0378">Hydrolase</keyword>
<keyword evidence="5" id="KW-1185">Reference proteome</keyword>
<dbReference type="Proteomes" id="UP000596742">
    <property type="component" value="Unassembled WGS sequence"/>
</dbReference>
<comment type="caution">
    <text evidence="4">The sequence shown here is derived from an EMBL/GenBank/DDBJ whole genome shotgun (WGS) entry which is preliminary data.</text>
</comment>
<dbReference type="Pfam" id="PF13087">
    <property type="entry name" value="AAA_12"/>
    <property type="match status" value="1"/>
</dbReference>
<proteinExistence type="predicted"/>
<dbReference type="EC" id="3.6.4.-" evidence="4"/>
<dbReference type="Gene3D" id="3.40.50.300">
    <property type="entry name" value="P-loop containing nucleotide triphosphate hydrolases"/>
    <property type="match status" value="2"/>
</dbReference>
<dbReference type="SUPFAM" id="SSF52540">
    <property type="entry name" value="P-loop containing nucleoside triphosphate hydrolases"/>
    <property type="match status" value="1"/>
</dbReference>
<feature type="compositionally biased region" description="Basic and acidic residues" evidence="1">
    <location>
        <begin position="134"/>
        <end position="143"/>
    </location>
</feature>
<evidence type="ECO:0000256" key="1">
    <source>
        <dbReference type="SAM" id="MobiDB-lite"/>
    </source>
</evidence>
<dbReference type="OrthoDB" id="6513042at2759"/>
<evidence type="ECO:0000259" key="3">
    <source>
        <dbReference type="Pfam" id="PF13087"/>
    </source>
</evidence>
<protein>
    <submittedName>
        <fullName evidence="4">Senataxin</fullName>
        <ecNumber evidence="4">3.6.4.-</ecNumber>
    </submittedName>
</protein>
<dbReference type="PANTHER" id="PTHR10887:SF495">
    <property type="entry name" value="HELICASE SENATAXIN ISOFORM X1-RELATED"/>
    <property type="match status" value="1"/>
</dbReference>
<feature type="region of interest" description="Disordered" evidence="1">
    <location>
        <begin position="67"/>
        <end position="99"/>
    </location>
</feature>
<dbReference type="InterPro" id="IPR041679">
    <property type="entry name" value="DNA2/NAM7-like_C"/>
</dbReference>
<accession>A0A8B6GT36</accession>
<feature type="region of interest" description="Disordered" evidence="1">
    <location>
        <begin position="120"/>
        <end position="143"/>
    </location>
</feature>
<organism evidence="4 5">
    <name type="scientific">Mytilus galloprovincialis</name>
    <name type="common">Mediterranean mussel</name>
    <dbReference type="NCBI Taxonomy" id="29158"/>
    <lineage>
        <taxon>Eukaryota</taxon>
        <taxon>Metazoa</taxon>
        <taxon>Spiralia</taxon>
        <taxon>Lophotrochozoa</taxon>
        <taxon>Mollusca</taxon>
        <taxon>Bivalvia</taxon>
        <taxon>Autobranchia</taxon>
        <taxon>Pteriomorphia</taxon>
        <taxon>Mytilida</taxon>
        <taxon>Mytiloidea</taxon>
        <taxon>Mytilidae</taxon>
        <taxon>Mytilinae</taxon>
        <taxon>Mytilus</taxon>
    </lineage>
</organism>
<dbReference type="GO" id="GO:0016604">
    <property type="term" value="C:nuclear body"/>
    <property type="evidence" value="ECO:0007669"/>
    <property type="project" value="TreeGrafter"/>
</dbReference>
<dbReference type="GO" id="GO:0016787">
    <property type="term" value="F:hydrolase activity"/>
    <property type="evidence" value="ECO:0007669"/>
    <property type="project" value="UniProtKB-KW"/>
</dbReference>
<sequence>MDFEKYELISDTESVEDDQQQISSTSYDLAAKGEKTSRILFKSKMCKFSSNDETKLINCNRHIRRNHKVSTEQEKSHYTEHSNLTEETDERRIKNGKLSSTEVRSTLNCDTKYKQDHVRQENTYQSFNSKSKRKLDGSNSDDKVQVKMQRLSLDKDKKILTLSDNLYSENCSREDFLANTSSIKTDSDKNNVNEMSFKEVESNDNETDVDLPTLKRPRRRFLNSPEIRLTHTYYSIIPDSGENTEFEDKEFGNNYSTCFSTIHSKIRIKLESEKGVDIPRLGDFQNNLKIRETNKNVSVAKSSASNIVGNVKHKSKNTNQSVYKHYGTTSGVEQSINGLDKNSGIPRHFNLLDTEADIGRIDENDFSDGNDSISTSCNENHYETNASNKNKAEQKISEESKCESISVENTNIKDLSVSFPVPSKEPAKTYPITLPSTQQIIIDRMSETKFKADTKKEQLQASGIKKKKCNASNNDNVNHHSSSHTLQNKIVQSVTVKFWDRNNLIRKVLDWNPAWFNEFECKTTPDDILKNVGHHLSAYENKKDYFKTVLPHLLLETWESCLRSWQILTGKRTVTKCIFWKRNDANSSTFSHAFFTVKDHSFNKNDVLILRSSTNDDRNRASLCYIEDITHKLSHSLKSKSTYCDADIQVSSAETGDTVLKLQLKSSHFEMGPGSKICESTLEFVHSLRDVLSIYDGLATSFETQLIRHLLKPGNIDIFKSISMERNERASDVLVNKNDFNALQRRAILNASDTILDRNMKNCVCLIRGPFGTGKTDILIGIIKTVFQKSGGKCCIALCAPSEVAVEHLMKMLIRERQKIQLSKTGLVLIGDDSSYHPDVQAYSHKTHVRKEKEYHKRKTATPSVLNELQQLKEKIAIIKATDHGTDAKKKIEINQLSKKRNELIHQMSEERLERDVLLQGKVICGTFKSFGEQLYLNVLSSVKNNCRKSIFTCMIMDEAQQASELETLLPLQYGPSKLIMAGDLEQLAPKIKSKPSRDHSFGQSLFERLCDHFRFHGDKNTVLVLKTQYRSHPEIAKFPSEMFYGQHIDTHRHLKERSKMFNLKPYIVFNIERAQTVTAVDITVSLCEFLYSVIQNTRLTKKDFGIITSSDEISKIKEGLANIKLENMEVDTVTGFQGRSKEIIILSCSGSNTDKNGFLTCHKELNVALTRARSALYVVGNLDALSEENEAFQKLLADAKERDILREVKEDYVSNDIFRACLSAKSRLGR</sequence>
<dbReference type="EMBL" id="UYJE01008966">
    <property type="protein sequence ID" value="VDI68852.1"/>
    <property type="molecule type" value="Genomic_DNA"/>
</dbReference>
<dbReference type="Pfam" id="PF13086">
    <property type="entry name" value="AAA_11"/>
    <property type="match status" value="1"/>
</dbReference>
<feature type="region of interest" description="Disordered" evidence="1">
    <location>
        <begin position="362"/>
        <end position="394"/>
    </location>
</feature>
<dbReference type="InterPro" id="IPR047187">
    <property type="entry name" value="SF1_C_Upf1"/>
</dbReference>
<reference evidence="4" key="1">
    <citation type="submission" date="2018-11" db="EMBL/GenBank/DDBJ databases">
        <authorList>
            <person name="Alioto T."/>
            <person name="Alioto T."/>
        </authorList>
    </citation>
    <scope>NUCLEOTIDE SEQUENCE</scope>
</reference>
<dbReference type="PANTHER" id="PTHR10887">
    <property type="entry name" value="DNA2/NAM7 HELICASE FAMILY"/>
    <property type="match status" value="1"/>
</dbReference>
<dbReference type="InterPro" id="IPR045055">
    <property type="entry name" value="DNA2/NAM7-like"/>
</dbReference>
<dbReference type="CDD" id="cd18808">
    <property type="entry name" value="SF1_C_Upf1"/>
    <property type="match status" value="1"/>
</dbReference>
<feature type="compositionally biased region" description="Basic and acidic residues" evidence="1">
    <location>
        <begin position="69"/>
        <end position="93"/>
    </location>
</feature>
<feature type="compositionally biased region" description="Polar residues" evidence="1">
    <location>
        <begin position="367"/>
        <end position="389"/>
    </location>
</feature>
<dbReference type="GO" id="GO:0006369">
    <property type="term" value="P:termination of RNA polymerase II transcription"/>
    <property type="evidence" value="ECO:0007669"/>
    <property type="project" value="TreeGrafter"/>
</dbReference>
<gene>
    <name evidence="4" type="ORF">MGAL_10B082170</name>
</gene>
<dbReference type="GO" id="GO:0004386">
    <property type="term" value="F:helicase activity"/>
    <property type="evidence" value="ECO:0007669"/>
    <property type="project" value="InterPro"/>
</dbReference>
<evidence type="ECO:0000313" key="4">
    <source>
        <dbReference type="EMBL" id="VDI68852.1"/>
    </source>
</evidence>
<name>A0A8B6GT36_MYTGA</name>
<dbReference type="GO" id="GO:0001147">
    <property type="term" value="F:transcription termination site sequence-specific DNA binding"/>
    <property type="evidence" value="ECO:0007669"/>
    <property type="project" value="TreeGrafter"/>
</dbReference>
<evidence type="ECO:0000313" key="5">
    <source>
        <dbReference type="Proteomes" id="UP000596742"/>
    </source>
</evidence>
<evidence type="ECO:0000259" key="2">
    <source>
        <dbReference type="Pfam" id="PF13086"/>
    </source>
</evidence>